<evidence type="ECO:0000313" key="1">
    <source>
        <dbReference type="EMBL" id="MBX51723.1"/>
    </source>
</evidence>
<protein>
    <submittedName>
        <fullName evidence="1">Uncharacterized protein</fullName>
    </submittedName>
</protein>
<sequence length="79" mass="9149">MIVIDKSAVDSVVKPNFFIVEAPNIKEVSEDELQHDDHIQLKQPKMFHRISKFLASLQSTSNYKSPYPKNRICTSILCW</sequence>
<organism evidence="1">
    <name type="scientific">Rhizophora mucronata</name>
    <name type="common">Asiatic mangrove</name>
    <dbReference type="NCBI Taxonomy" id="61149"/>
    <lineage>
        <taxon>Eukaryota</taxon>
        <taxon>Viridiplantae</taxon>
        <taxon>Streptophyta</taxon>
        <taxon>Embryophyta</taxon>
        <taxon>Tracheophyta</taxon>
        <taxon>Spermatophyta</taxon>
        <taxon>Magnoliopsida</taxon>
        <taxon>eudicotyledons</taxon>
        <taxon>Gunneridae</taxon>
        <taxon>Pentapetalae</taxon>
        <taxon>rosids</taxon>
        <taxon>fabids</taxon>
        <taxon>Malpighiales</taxon>
        <taxon>Rhizophoraceae</taxon>
        <taxon>Rhizophora</taxon>
    </lineage>
</organism>
<proteinExistence type="predicted"/>
<name>A0A2P2PAR5_RHIMU</name>
<dbReference type="AlphaFoldDB" id="A0A2P2PAR5"/>
<dbReference type="EMBL" id="GGEC01071239">
    <property type="protein sequence ID" value="MBX51723.1"/>
    <property type="molecule type" value="Transcribed_RNA"/>
</dbReference>
<reference evidence="1" key="1">
    <citation type="submission" date="2018-02" db="EMBL/GenBank/DDBJ databases">
        <title>Rhizophora mucronata_Transcriptome.</title>
        <authorList>
            <person name="Meera S.P."/>
            <person name="Sreeshan A."/>
            <person name="Augustine A."/>
        </authorList>
    </citation>
    <scope>NUCLEOTIDE SEQUENCE</scope>
    <source>
        <tissue evidence="1">Leaf</tissue>
    </source>
</reference>
<accession>A0A2P2PAR5</accession>